<dbReference type="PANTHER" id="PTHR42068">
    <property type="entry name" value="YALI0B18964P"/>
    <property type="match status" value="1"/>
</dbReference>
<feature type="compositionally biased region" description="Low complexity" evidence="1">
    <location>
        <begin position="207"/>
        <end position="217"/>
    </location>
</feature>
<feature type="compositionally biased region" description="Polar residues" evidence="1">
    <location>
        <begin position="267"/>
        <end position="276"/>
    </location>
</feature>
<feature type="compositionally biased region" description="Polar residues" evidence="1">
    <location>
        <begin position="369"/>
        <end position="385"/>
    </location>
</feature>
<dbReference type="AlphaFoldDB" id="B6HNL0"/>
<feature type="compositionally biased region" description="Basic and acidic residues" evidence="1">
    <location>
        <begin position="250"/>
        <end position="264"/>
    </location>
</feature>
<organism evidence="2 3">
    <name type="scientific">Penicillium rubens (strain ATCC 28089 / DSM 1075 / NRRL 1951 / Wisconsin 54-1255)</name>
    <name type="common">Penicillium chrysogenum</name>
    <dbReference type="NCBI Taxonomy" id="500485"/>
    <lineage>
        <taxon>Eukaryota</taxon>
        <taxon>Fungi</taxon>
        <taxon>Dikarya</taxon>
        <taxon>Ascomycota</taxon>
        <taxon>Pezizomycotina</taxon>
        <taxon>Eurotiomycetes</taxon>
        <taxon>Eurotiomycetidae</taxon>
        <taxon>Eurotiales</taxon>
        <taxon>Aspergillaceae</taxon>
        <taxon>Penicillium</taxon>
        <taxon>Penicillium chrysogenum species complex</taxon>
    </lineage>
</organism>
<dbReference type="STRING" id="500485.B6HNL0"/>
<protein>
    <submittedName>
        <fullName evidence="2">Pc21g05150 protein</fullName>
    </submittedName>
</protein>
<feature type="region of interest" description="Disordered" evidence="1">
    <location>
        <begin position="342"/>
        <end position="398"/>
    </location>
</feature>
<keyword evidence="3" id="KW-1185">Reference proteome</keyword>
<accession>B6HNL0</accession>
<dbReference type="HOGENOM" id="CLU_693653_0_0_1"/>
<dbReference type="eggNOG" id="ENOG502S93S">
    <property type="taxonomic scope" value="Eukaryota"/>
</dbReference>
<feature type="region of interest" description="Disordered" evidence="1">
    <location>
        <begin position="1"/>
        <end position="317"/>
    </location>
</feature>
<evidence type="ECO:0000313" key="3">
    <source>
        <dbReference type="Proteomes" id="UP000000724"/>
    </source>
</evidence>
<reference evidence="2 3" key="1">
    <citation type="journal article" date="2008" name="Nat. Biotechnol.">
        <title>Genome sequencing and analysis of the filamentous fungus Penicillium chrysogenum.</title>
        <authorList>
            <person name="van den Berg M.A."/>
            <person name="Albang R."/>
            <person name="Albermann K."/>
            <person name="Badger J.H."/>
            <person name="Daran J.-M."/>
            <person name="Driessen A.J.M."/>
            <person name="Garcia-Estrada C."/>
            <person name="Fedorova N.D."/>
            <person name="Harris D.M."/>
            <person name="Heijne W.H.M."/>
            <person name="Joardar V.S."/>
            <person name="Kiel J.A.K.W."/>
            <person name="Kovalchuk A."/>
            <person name="Martin J.F."/>
            <person name="Nierman W.C."/>
            <person name="Nijland J.G."/>
            <person name="Pronk J.T."/>
            <person name="Roubos J.A."/>
            <person name="van der Klei I.J."/>
            <person name="van Peij N.N.M.E."/>
            <person name="Veenhuis M."/>
            <person name="von Doehren H."/>
            <person name="Wagner C."/>
            <person name="Wortman J.R."/>
            <person name="Bovenberg R.A.L."/>
        </authorList>
    </citation>
    <scope>NUCLEOTIDE SEQUENCE [LARGE SCALE GENOMIC DNA]</scope>
    <source>
        <strain evidence="3">ATCC 28089 / DSM 1075 / NRRL 1951 / Wisconsin 54-1255</strain>
    </source>
</reference>
<dbReference type="OrthoDB" id="5396252at2759"/>
<feature type="compositionally biased region" description="Basic and acidic residues" evidence="1">
    <location>
        <begin position="186"/>
        <end position="201"/>
    </location>
</feature>
<sequence>MPMKLPKSFTRRKSSGNVLDDVETPHQPSFRVFERPGPHRSMTDGAALTKPLSEGHMVPSMMEDPDNIFAERERPLDKSRYDRPSTMDSLRRRLTGNRDSVPPPDETQSPHSRIHDVPAPPPLTSALRAAGRTFSFGGRFSKSGPQVPRQQTPDAAKNRPVTGSTDSTATPPKLPDTDFALSSQDDFNKMFENMDAREGSAIRESSPKPGKYSSSPPTHVLPEFQKSRAAAPAAVNTDRSTAVESPPYSWDRRPSEEGLLRDPHSPPLNQSQSTLDTVVGFRKLSPSPNQFAEATTSHRSLERPRGTERGGLRRSGIYSAKGESALFDDEDAKMVRQSILWSKEGASPWAEDSSSGGAPLIDKGKAPNYSGQVNPETDNMFQSRGSPALADRLDPSIA</sequence>
<feature type="compositionally biased region" description="Basic and acidic residues" evidence="1">
    <location>
        <begin position="69"/>
        <end position="91"/>
    </location>
</feature>
<dbReference type="PANTHER" id="PTHR42068:SF1">
    <property type="entry name" value="YALI0B18964P"/>
    <property type="match status" value="1"/>
</dbReference>
<name>B6HNL0_PENRW</name>
<dbReference type="BioCyc" id="PCHR:PC21G05150-MONOMER"/>
<proteinExistence type="predicted"/>
<dbReference type="VEuPathDB" id="FungiDB:PCH_Pc21g05150"/>
<dbReference type="Proteomes" id="UP000000724">
    <property type="component" value="Contig Pc00c21"/>
</dbReference>
<evidence type="ECO:0000313" key="2">
    <source>
        <dbReference type="EMBL" id="CAP95412.1"/>
    </source>
</evidence>
<feature type="compositionally biased region" description="Polar residues" evidence="1">
    <location>
        <begin position="161"/>
        <end position="170"/>
    </location>
</feature>
<evidence type="ECO:0000256" key="1">
    <source>
        <dbReference type="SAM" id="MobiDB-lite"/>
    </source>
</evidence>
<gene>
    <name evidence="2" type="ORF">Pc21g05150</name>
    <name evidence="2" type="ORF">PCH_Pc21g05150</name>
</gene>
<feature type="compositionally biased region" description="Basic and acidic residues" evidence="1">
    <location>
        <begin position="299"/>
        <end position="311"/>
    </location>
</feature>
<dbReference type="EMBL" id="AM920436">
    <property type="protein sequence ID" value="CAP95412.1"/>
    <property type="molecule type" value="Genomic_DNA"/>
</dbReference>
<feature type="compositionally biased region" description="Polar residues" evidence="1">
    <location>
        <begin position="286"/>
        <end position="298"/>
    </location>
</feature>